<comment type="function">
    <text evidence="11">Involved in lipopolysaccharide (LPS) biosynthesis. Catalyzes the transfer of 3-deoxy-D-manno-octulosonate (Kdo) residue(s) from CMP-Kdo to lipid IV(A), the tetraacyldisaccharide-1,4'-bisphosphate precursor of lipid A.</text>
</comment>
<evidence type="ECO:0000256" key="6">
    <source>
        <dbReference type="ARBA" id="ARBA00022679"/>
    </source>
</evidence>
<evidence type="ECO:0000256" key="9">
    <source>
        <dbReference type="PIRSR" id="PIRSR639901-1"/>
    </source>
</evidence>
<evidence type="ECO:0000256" key="4">
    <source>
        <dbReference type="ARBA" id="ARBA00019077"/>
    </source>
</evidence>
<dbReference type="InterPro" id="IPR001296">
    <property type="entry name" value="Glyco_trans_1"/>
</dbReference>
<evidence type="ECO:0000256" key="2">
    <source>
        <dbReference type="ARBA" id="ARBA00004713"/>
    </source>
</evidence>
<evidence type="ECO:0000256" key="10">
    <source>
        <dbReference type="PIRSR" id="PIRSR639901-2"/>
    </source>
</evidence>
<evidence type="ECO:0000256" key="7">
    <source>
        <dbReference type="ARBA" id="ARBA00031445"/>
    </source>
</evidence>
<dbReference type="PANTHER" id="PTHR42755:SF1">
    <property type="entry name" value="3-DEOXY-D-MANNO-OCTULOSONIC ACID TRANSFERASE, MITOCHONDRIAL-RELATED"/>
    <property type="match status" value="1"/>
</dbReference>
<dbReference type="GO" id="GO:0043842">
    <property type="term" value="F:Kdo transferase activity"/>
    <property type="evidence" value="ECO:0007669"/>
    <property type="project" value="UniProtKB-EC"/>
</dbReference>
<dbReference type="InterPro" id="IPR007507">
    <property type="entry name" value="Glycos_transf_N"/>
</dbReference>
<feature type="site" description="Transition state stabilizer" evidence="10">
    <location>
        <position position="208"/>
    </location>
</feature>
<evidence type="ECO:0000256" key="8">
    <source>
        <dbReference type="ARBA" id="ARBA00049183"/>
    </source>
</evidence>
<comment type="caution">
    <text evidence="14">The sequence shown here is derived from an EMBL/GenBank/DDBJ whole genome shotgun (WGS) entry which is preliminary data.</text>
</comment>
<dbReference type="Pfam" id="PF04413">
    <property type="entry name" value="Glycos_transf_N"/>
    <property type="match status" value="1"/>
</dbReference>
<organism evidence="14 15">
    <name type="scientific">Parathalassolituus penaei</name>
    <dbReference type="NCBI Taxonomy" id="2997323"/>
    <lineage>
        <taxon>Bacteria</taxon>
        <taxon>Pseudomonadati</taxon>
        <taxon>Pseudomonadota</taxon>
        <taxon>Gammaproteobacteria</taxon>
        <taxon>Oceanospirillales</taxon>
        <taxon>Oceanospirillaceae</taxon>
        <taxon>Parathalassolituus</taxon>
    </lineage>
</organism>
<evidence type="ECO:0000256" key="3">
    <source>
        <dbReference type="ARBA" id="ARBA00012621"/>
    </source>
</evidence>
<comment type="pathway">
    <text evidence="2 11">Bacterial outer membrane biogenesis; LPS core biosynthesis.</text>
</comment>
<keyword evidence="15" id="KW-1185">Reference proteome</keyword>
<keyword evidence="5" id="KW-0472">Membrane</keyword>
<dbReference type="InterPro" id="IPR039901">
    <property type="entry name" value="Kdotransferase"/>
</dbReference>
<dbReference type="InterPro" id="IPR038107">
    <property type="entry name" value="Glycos_transf_N_sf"/>
</dbReference>
<dbReference type="AlphaFoldDB" id="A0A9X3ISW6"/>
<keyword evidence="11" id="KW-1003">Cell membrane</keyword>
<keyword evidence="6 11" id="KW-0808">Transferase</keyword>
<keyword evidence="14" id="KW-0328">Glycosyltransferase</keyword>
<dbReference type="Gene3D" id="3.40.50.11720">
    <property type="entry name" value="3-Deoxy-D-manno-octulosonic-acid transferase, N-terminal domain"/>
    <property type="match status" value="1"/>
</dbReference>
<keyword evidence="11" id="KW-0448">Lipopolysaccharide biosynthesis</keyword>
<dbReference type="GO" id="GO:0009245">
    <property type="term" value="P:lipid A biosynthetic process"/>
    <property type="evidence" value="ECO:0007669"/>
    <property type="project" value="TreeGrafter"/>
</dbReference>
<dbReference type="NCBIfam" id="NF004388">
    <property type="entry name" value="PRK05749.1-4"/>
    <property type="match status" value="1"/>
</dbReference>
<proteinExistence type="inferred from homology"/>
<reference evidence="14" key="1">
    <citation type="submission" date="2022-11" db="EMBL/GenBank/DDBJ databases">
        <title>Parathalassolutuus dongxingensis gen. nov., sp. nov., a novel member of family Oceanospirillaceae isolated from a coastal shrimp pond in Guangxi, China.</title>
        <authorList>
            <person name="Chen H."/>
        </authorList>
    </citation>
    <scope>NUCLEOTIDE SEQUENCE</scope>
    <source>
        <strain evidence="14">G-43</strain>
    </source>
</reference>
<dbReference type="GO" id="GO:0030313">
    <property type="term" value="C:cell envelope"/>
    <property type="evidence" value="ECO:0007669"/>
    <property type="project" value="UniProtKB-SubCell"/>
</dbReference>
<evidence type="ECO:0000259" key="12">
    <source>
        <dbReference type="Pfam" id="PF00534"/>
    </source>
</evidence>
<dbReference type="Gene3D" id="3.40.50.2000">
    <property type="entry name" value="Glycogen Phosphorylase B"/>
    <property type="match status" value="1"/>
</dbReference>
<feature type="domain" description="3-deoxy-D-manno-octulosonic-acid transferase N-terminal" evidence="13">
    <location>
        <begin position="33"/>
        <end position="211"/>
    </location>
</feature>
<comment type="similarity">
    <text evidence="11">Belongs to the glycosyltransferase group 1 family.</text>
</comment>
<feature type="site" description="Transition state stabilizer" evidence="10">
    <location>
        <position position="130"/>
    </location>
</feature>
<dbReference type="FunFam" id="3.40.50.11720:FF:000001">
    <property type="entry name" value="3-deoxy-D-manno-octulosonic acid transferase"/>
    <property type="match status" value="1"/>
</dbReference>
<accession>A0A9X3ISW6</accession>
<protein>
    <recommendedName>
        <fullName evidence="4 11">3-deoxy-D-manno-octulosonic acid transferase</fullName>
        <shortName evidence="11">Kdo transferase</shortName>
        <ecNumber evidence="3 11">2.4.99.12</ecNumber>
    </recommendedName>
    <alternativeName>
        <fullName evidence="7 11">Lipid IV(A) 3-deoxy-D-manno-octulosonic acid transferase</fullName>
    </alternativeName>
</protein>
<evidence type="ECO:0000313" key="14">
    <source>
        <dbReference type="EMBL" id="MCY0965304.1"/>
    </source>
</evidence>
<evidence type="ECO:0000313" key="15">
    <source>
        <dbReference type="Proteomes" id="UP001150830"/>
    </source>
</evidence>
<evidence type="ECO:0000259" key="13">
    <source>
        <dbReference type="Pfam" id="PF04413"/>
    </source>
</evidence>
<comment type="catalytic activity">
    <reaction evidence="8 11">
        <text>lipid IVA (E. coli) + CMP-3-deoxy-beta-D-manno-octulosonate = alpha-Kdo-(2-&gt;6)-lipid IVA (E. coli) + CMP + H(+)</text>
        <dbReference type="Rhea" id="RHEA:28066"/>
        <dbReference type="ChEBI" id="CHEBI:15378"/>
        <dbReference type="ChEBI" id="CHEBI:58603"/>
        <dbReference type="ChEBI" id="CHEBI:60364"/>
        <dbReference type="ChEBI" id="CHEBI:60377"/>
        <dbReference type="ChEBI" id="CHEBI:85987"/>
        <dbReference type="EC" id="2.4.99.12"/>
    </reaction>
</comment>
<dbReference type="EMBL" id="JAPNOA010000025">
    <property type="protein sequence ID" value="MCY0965304.1"/>
    <property type="molecule type" value="Genomic_DNA"/>
</dbReference>
<dbReference type="RefSeq" id="WP_283173516.1">
    <property type="nucleotide sequence ID" value="NZ_JAPNOA010000025.1"/>
</dbReference>
<dbReference type="GO" id="GO:0009244">
    <property type="term" value="P:lipopolysaccharide core region biosynthetic process"/>
    <property type="evidence" value="ECO:0007669"/>
    <property type="project" value="UniProtKB-UniRule"/>
</dbReference>
<dbReference type="GO" id="GO:0005886">
    <property type="term" value="C:plasma membrane"/>
    <property type="evidence" value="ECO:0007669"/>
    <property type="project" value="UniProtKB-SubCell"/>
</dbReference>
<evidence type="ECO:0000256" key="1">
    <source>
        <dbReference type="ARBA" id="ARBA00004196"/>
    </source>
</evidence>
<evidence type="ECO:0000256" key="5">
    <source>
        <dbReference type="ARBA" id="ARBA00022519"/>
    </source>
</evidence>
<dbReference type="EC" id="2.4.99.12" evidence="3 11"/>
<gene>
    <name evidence="14" type="primary">waaA</name>
    <name evidence="14" type="ORF">OUO13_08910</name>
</gene>
<dbReference type="SUPFAM" id="SSF53756">
    <property type="entry name" value="UDP-Glycosyltransferase/glycogen phosphorylase"/>
    <property type="match status" value="1"/>
</dbReference>
<comment type="subcellular location">
    <subcellularLocation>
        <location evidence="1">Cell envelope</location>
    </subcellularLocation>
    <subcellularLocation>
        <location evidence="11">Cell membrane</location>
    </subcellularLocation>
</comment>
<dbReference type="Pfam" id="PF00534">
    <property type="entry name" value="Glycos_transf_1"/>
    <property type="match status" value="1"/>
</dbReference>
<sequence>MVRFFYSLLLTLLLPVFLLRMWWRGRVNPAYRQRLGERFGLLRQRPASGGIWIHAVSVGETLAALPLIRALQRQHPELPLLITTTTPTGSEQVRRLLGDSVWHQYLPWDLPWLLGPFLRKLQPSLLVIMETELWPNLIAGCQQRGIPVMLANARLSARSARGYQKFAALTAPMLAGLDCVACQNSTDGQRFRQLGLTQQQLHITGSIKFDVAVSPDLPAEAAALRQQWGRERRVLTLASSHAGEDEALLERLPAWQQQFPDLLLMLVPRHPERFEVVVNTARSAGFRVERRTTANPASLPQAEVYVADTMGEMMRLLAASDLVVMGGSLFEIGGHNPIEPAALGKPVLMGPYGFNFADIVRDLQADGALQLTALDSLAADVGRLLADAGAREQMGECGQQAVDRSRGAVDRMLALAMGLRKAR</sequence>
<dbReference type="Proteomes" id="UP001150830">
    <property type="component" value="Unassembled WGS sequence"/>
</dbReference>
<evidence type="ECO:0000256" key="11">
    <source>
        <dbReference type="RuleBase" id="RU365103"/>
    </source>
</evidence>
<feature type="domain" description="Glycosyl transferase family 1" evidence="12">
    <location>
        <begin position="308"/>
        <end position="399"/>
    </location>
</feature>
<dbReference type="PANTHER" id="PTHR42755">
    <property type="entry name" value="3-DEOXY-MANNO-OCTULOSONATE CYTIDYLYLTRANSFERASE"/>
    <property type="match status" value="1"/>
</dbReference>
<keyword evidence="5" id="KW-0997">Cell inner membrane</keyword>
<feature type="active site" description="Proton acceptor" evidence="9">
    <location>
        <position position="60"/>
    </location>
</feature>
<name>A0A9X3ISW6_9GAMM</name>